<evidence type="ECO:0000259" key="4">
    <source>
        <dbReference type="Pfam" id="PF21044"/>
    </source>
</evidence>
<dbReference type="InterPro" id="IPR016024">
    <property type="entry name" value="ARM-type_fold"/>
</dbReference>
<sequence>MALDVTVCLKGLSSAFCQYRFHTTEQTVKDLERQVDVLIGVSSSSSALQGFCAKDLLPAECLSSLVGLLNEKTIRPNLHMKAMILLFNLASDNETREILHSTYHLTSTLAAFLHRHQVTCNEKFVLQCLQLLQRITYCCRITTTGGYLEELIRFLVKHIQMPESEFTVPCLGLLANLCRHNLSVQAHIKAMEQIKSLYRTLISFLSHGNLTVIIFSLSILTSLCLNEQLGEKLFNSKNIHQTFQLIFNILFNGEGSLTRKYSVDLFVDLLESSKIQQSLVVHEHLSFYLEQILNLFSSTAAEEAAKIFELLLTFCSVNGVRTMLCKTFLCSEVTKAKGEDKMNEMYNSVVYWASQPVESHPSVSLYALDFLKEMYEVRLYVLICCESSLKKSVLKHMKLDQCWKVIEYQYQHNNMSTRNAAATCWGEEGVEVVLKMLSLLCSLKDAVPEIKQGLPAALQDQRLIPLLAHGLSSSTRSNVQKALKILSDAAALTDFQMIWLGEVMASNNSARKDELSSLRKPAENGFSPPSSPSRSSTNHIQITGNGLRGPVAMDTSSKKSLVMSNRTNINEANIESLIERMKSGLEIKDPKASEIMDIYEAKLAALLTKESHLQDLLEAKALAVDQADRLISQYRCRRAQSEAECTKLRQILQDAEKKNEKQTEQINMMLEAQKMASKEMETLMRYNENLKIIEEEHEHLKVAFAEQSQRLETNQRSLMAAQDENKALTELSEMLRRHNDNLKSQHDCATKQLLELEQERKNVVQQLKERETKVQETKKALQQQEKKTCLRESEIEELKSSIEKLKEDLIKNEQIRKDLMHKVSSLEVLCRQHEEVIKERENSVNTLQNELDRQSQIAAMIHKLTSEQTANNKSTTSK</sequence>
<feature type="coiled-coil region" evidence="2">
    <location>
        <begin position="624"/>
        <end position="857"/>
    </location>
</feature>
<dbReference type="PROSITE" id="PS50176">
    <property type="entry name" value="ARM_REPEAT"/>
    <property type="match status" value="1"/>
</dbReference>
<evidence type="ECO:0000313" key="6">
    <source>
        <dbReference type="RefSeq" id="XP_031552269.1"/>
    </source>
</evidence>
<reference evidence="6" key="1">
    <citation type="submission" date="2025-08" db="UniProtKB">
        <authorList>
            <consortium name="RefSeq"/>
        </authorList>
    </citation>
    <scope>IDENTIFICATION</scope>
    <source>
        <tissue evidence="6">Tentacle</tissue>
    </source>
</reference>
<dbReference type="KEGG" id="aten:116289464"/>
<organism evidence="5 6">
    <name type="scientific">Actinia tenebrosa</name>
    <name type="common">Australian red waratah sea anemone</name>
    <dbReference type="NCBI Taxonomy" id="6105"/>
    <lineage>
        <taxon>Eukaryota</taxon>
        <taxon>Metazoa</taxon>
        <taxon>Cnidaria</taxon>
        <taxon>Anthozoa</taxon>
        <taxon>Hexacorallia</taxon>
        <taxon>Actiniaria</taxon>
        <taxon>Actiniidae</taxon>
        <taxon>Actinia</taxon>
    </lineage>
</organism>
<keyword evidence="5" id="KW-1185">Reference proteome</keyword>
<dbReference type="InterPro" id="IPR042510">
    <property type="entry name" value="CIP2A"/>
</dbReference>
<dbReference type="PANTHER" id="PTHR23161">
    <property type="entry name" value="PROTEIN CIP2A"/>
    <property type="match status" value="1"/>
</dbReference>
<dbReference type="RefSeq" id="XP_031552269.1">
    <property type="nucleotide sequence ID" value="XM_031696409.1"/>
</dbReference>
<dbReference type="InterPro" id="IPR011989">
    <property type="entry name" value="ARM-like"/>
</dbReference>
<feature type="domain" description="CIP2A N-terminal" evidence="4">
    <location>
        <begin position="43"/>
        <end position="376"/>
    </location>
</feature>
<keyword evidence="2" id="KW-0175">Coiled coil</keyword>
<dbReference type="PANTHER" id="PTHR23161:SF2">
    <property type="entry name" value="PROTEIN CIP2A"/>
    <property type="match status" value="1"/>
</dbReference>
<feature type="domain" description="CIP2A N-terminal" evidence="4">
    <location>
        <begin position="381"/>
        <end position="514"/>
    </location>
</feature>
<dbReference type="InterPro" id="IPR000225">
    <property type="entry name" value="Armadillo"/>
</dbReference>
<dbReference type="AlphaFoldDB" id="A0A6P8H786"/>
<dbReference type="Proteomes" id="UP000515163">
    <property type="component" value="Unplaced"/>
</dbReference>
<gene>
    <name evidence="6" type="primary">LOC116289464</name>
</gene>
<dbReference type="FunCoup" id="A0A6P8H786">
    <property type="interactions" value="1678"/>
</dbReference>
<dbReference type="Pfam" id="PF21044">
    <property type="entry name" value="CIP2A_N"/>
    <property type="match status" value="2"/>
</dbReference>
<dbReference type="OrthoDB" id="73401at2759"/>
<dbReference type="InParanoid" id="A0A6P8H786"/>
<protein>
    <submittedName>
        <fullName evidence="6">Protein CIP2A homolog</fullName>
    </submittedName>
</protein>
<proteinExistence type="predicted"/>
<dbReference type="GeneID" id="116289464"/>
<feature type="region of interest" description="Disordered" evidence="3">
    <location>
        <begin position="514"/>
        <end position="554"/>
    </location>
</feature>
<evidence type="ECO:0000256" key="3">
    <source>
        <dbReference type="SAM" id="MobiDB-lite"/>
    </source>
</evidence>
<name>A0A6P8H786_ACTTE</name>
<evidence type="ECO:0000313" key="5">
    <source>
        <dbReference type="Proteomes" id="UP000515163"/>
    </source>
</evidence>
<dbReference type="Gene3D" id="1.25.10.10">
    <property type="entry name" value="Leucine-rich Repeat Variant"/>
    <property type="match status" value="1"/>
</dbReference>
<dbReference type="InterPro" id="IPR048701">
    <property type="entry name" value="CIP2A_N"/>
</dbReference>
<evidence type="ECO:0000256" key="2">
    <source>
        <dbReference type="SAM" id="Coils"/>
    </source>
</evidence>
<accession>A0A6P8H786</accession>
<evidence type="ECO:0000256" key="1">
    <source>
        <dbReference type="PROSITE-ProRule" id="PRU00259"/>
    </source>
</evidence>
<dbReference type="SUPFAM" id="SSF48371">
    <property type="entry name" value="ARM repeat"/>
    <property type="match status" value="1"/>
</dbReference>
<feature type="repeat" description="ARM" evidence="1">
    <location>
        <begin position="60"/>
        <end position="99"/>
    </location>
</feature>